<reference evidence="3 4" key="1">
    <citation type="submission" date="2019-07" db="EMBL/GenBank/DDBJ databases">
        <title>Genome assembly of two rare yeast pathogens: Diutina rugosa and Trichomonascus ciferrii.</title>
        <authorList>
            <person name="Mixao V."/>
            <person name="Saus E."/>
            <person name="Hansen A."/>
            <person name="Lass-Flor C."/>
            <person name="Gabaldon T."/>
        </authorList>
    </citation>
    <scope>NUCLEOTIDE SEQUENCE [LARGE SCALE GENOMIC DNA]</scope>
    <source>
        <strain evidence="3 4">CBS 613</strain>
    </source>
</reference>
<feature type="region of interest" description="Disordered" evidence="1">
    <location>
        <begin position="528"/>
        <end position="588"/>
    </location>
</feature>
<dbReference type="GO" id="GO:0030479">
    <property type="term" value="C:actin cortical patch"/>
    <property type="evidence" value="ECO:0007669"/>
    <property type="project" value="TreeGrafter"/>
</dbReference>
<evidence type="ECO:0000256" key="1">
    <source>
        <dbReference type="SAM" id="MobiDB-lite"/>
    </source>
</evidence>
<evidence type="ECO:0000313" key="4">
    <source>
        <dbReference type="Proteomes" id="UP000449547"/>
    </source>
</evidence>
<dbReference type="InterPro" id="IPR030125">
    <property type="entry name" value="SPIN90/Ldb17"/>
</dbReference>
<comment type="caution">
    <text evidence="3">The sequence shown here is derived from an EMBL/GenBank/DDBJ whole genome shotgun (WGS) entry which is preliminary data.</text>
</comment>
<keyword evidence="4" id="KW-1185">Reference proteome</keyword>
<name>A0A642UJ88_DIURU</name>
<evidence type="ECO:0000259" key="2">
    <source>
        <dbReference type="Pfam" id="PF09431"/>
    </source>
</evidence>
<dbReference type="AlphaFoldDB" id="A0A642UJ88"/>
<dbReference type="GO" id="GO:0051666">
    <property type="term" value="P:actin cortical patch localization"/>
    <property type="evidence" value="ECO:0007669"/>
    <property type="project" value="TreeGrafter"/>
</dbReference>
<accession>A0A642UJ88</accession>
<dbReference type="Pfam" id="PF09431">
    <property type="entry name" value="SPIN90_LRD"/>
    <property type="match status" value="1"/>
</dbReference>
<evidence type="ECO:0000313" key="3">
    <source>
        <dbReference type="EMBL" id="KAA8896445.1"/>
    </source>
</evidence>
<dbReference type="InterPro" id="IPR018556">
    <property type="entry name" value="SPIN90/Ldb17_LRD"/>
</dbReference>
<dbReference type="OMA" id="NEQFLMK"/>
<dbReference type="GO" id="GO:0000147">
    <property type="term" value="P:actin cortical patch assembly"/>
    <property type="evidence" value="ECO:0007669"/>
    <property type="project" value="TreeGrafter"/>
</dbReference>
<dbReference type="RefSeq" id="XP_034009424.1">
    <property type="nucleotide sequence ID" value="XM_034158841.1"/>
</dbReference>
<sequence length="588" mass="66041">MECVRLKAAQTLDDELATVLIISDPNECNENFSIVLKCILDNVYLDAGPMDEEGGFRGTTYETISGYALKLLTSNLFVKNCRFCLGKMLSLLNALCDHEPGVTVPEVYYQGQCLKEYLCVCLLLLLKTKNQGDLANIINVEADMVFNALRSFDFIPVFSKFIAANMKLVSEGFTSFVLLKFSCDIFFEYLYHVVVVTPEEYSAIVASKLVPVAIYQLVDNENFNTYDIDAEGYENEDQLTAYEQFKIILLINEQCLMGRYPDNLVVNSLNPTTLAGFTNLAIYYLNREESTIVKILVLKFLYLIFTTTTTSTAVYTNDLKILMDICIRELNDLDYTNPEIDSGVLVIDYLRVLYPLVSNSQVGSYKVQELKEVLEFLKAHSSEAPHHGDVIASLANSICEVEWFAEACHHSSRPLSPSRLDDSTVLSSITQAFTRVASVRTSTRADYHKHTRTHNIVRRNSRRKSGVSMATANNGNVFLKMDLPADDEEEEDARIENEANILDLPSEYVRMKPLPRLPVPQRRREVYTNNEASSSASSINSASSLVRKALRKKAPPPPTPPSQATRSASDPPTPPPPPPPRRKRHVPH</sequence>
<feature type="domain" description="SPIN90/Ldb17 leucine-rich" evidence="2">
    <location>
        <begin position="239"/>
        <end position="365"/>
    </location>
</feature>
<gene>
    <name evidence="3" type="ORF">DIURU_005817</name>
</gene>
<dbReference type="OrthoDB" id="445362at2759"/>
<dbReference type="VEuPathDB" id="FungiDB:DIURU_005817"/>
<proteinExistence type="predicted"/>
<dbReference type="PANTHER" id="PTHR13357">
    <property type="entry name" value="SH3 ADAPTER PROTEIN SPIN90 NCK INTERACTING PROTEIN WITH SH3 DOMAIN"/>
    <property type="match status" value="1"/>
</dbReference>
<dbReference type="GO" id="GO:0071933">
    <property type="term" value="F:Arp2/3 complex binding"/>
    <property type="evidence" value="ECO:0007669"/>
    <property type="project" value="TreeGrafter"/>
</dbReference>
<dbReference type="PANTHER" id="PTHR13357:SF1">
    <property type="entry name" value="NCK-INTERACTING PROTEIN WITH SH3 DOMAIN"/>
    <property type="match status" value="1"/>
</dbReference>
<organism evidence="3 4">
    <name type="scientific">Diutina rugosa</name>
    <name type="common">Yeast</name>
    <name type="synonym">Candida rugosa</name>
    <dbReference type="NCBI Taxonomy" id="5481"/>
    <lineage>
        <taxon>Eukaryota</taxon>
        <taxon>Fungi</taxon>
        <taxon>Dikarya</taxon>
        <taxon>Ascomycota</taxon>
        <taxon>Saccharomycotina</taxon>
        <taxon>Pichiomycetes</taxon>
        <taxon>Debaryomycetaceae</taxon>
        <taxon>Diutina</taxon>
    </lineage>
</organism>
<dbReference type="GeneID" id="54784468"/>
<dbReference type="EMBL" id="SWFT01000165">
    <property type="protein sequence ID" value="KAA8896445.1"/>
    <property type="molecule type" value="Genomic_DNA"/>
</dbReference>
<dbReference type="GO" id="GO:0006897">
    <property type="term" value="P:endocytosis"/>
    <property type="evidence" value="ECO:0007669"/>
    <property type="project" value="TreeGrafter"/>
</dbReference>
<feature type="compositionally biased region" description="Low complexity" evidence="1">
    <location>
        <begin position="529"/>
        <end position="544"/>
    </location>
</feature>
<dbReference type="Proteomes" id="UP000449547">
    <property type="component" value="Unassembled WGS sequence"/>
</dbReference>
<protein>
    <recommendedName>
        <fullName evidence="2">SPIN90/Ldb17 leucine-rich domain-containing protein</fullName>
    </recommendedName>
</protein>